<comment type="caution">
    <text evidence="2">The sequence shown here is derived from an EMBL/GenBank/DDBJ whole genome shotgun (WGS) entry which is preliminary data.</text>
</comment>
<protein>
    <submittedName>
        <fullName evidence="2">Uncharacterized protein</fullName>
    </submittedName>
</protein>
<evidence type="ECO:0000313" key="2">
    <source>
        <dbReference type="EMBL" id="PJL31532.1"/>
    </source>
</evidence>
<accession>A0A2J0UDK8</accession>
<feature type="region of interest" description="Disordered" evidence="1">
    <location>
        <begin position="44"/>
        <end position="65"/>
    </location>
</feature>
<gene>
    <name evidence="2" type="ORF">B9Y64_08115</name>
</gene>
<dbReference type="AlphaFoldDB" id="A0A2J0UDK8"/>
<name>A0A2J0UDK8_STEMA</name>
<dbReference type="EMBL" id="NEQV01000002">
    <property type="protein sequence ID" value="PJL31532.1"/>
    <property type="molecule type" value="Genomic_DNA"/>
</dbReference>
<sequence>MDAATEPTWTYLRRPPQPDPPRHPTDCPLLTLTLIQQVQGAALPIPPPATVRRTGNPGPGSTLVG</sequence>
<evidence type="ECO:0000256" key="1">
    <source>
        <dbReference type="SAM" id="MobiDB-lite"/>
    </source>
</evidence>
<dbReference type="Proteomes" id="UP000230167">
    <property type="component" value="Unassembled WGS sequence"/>
</dbReference>
<feature type="region of interest" description="Disordered" evidence="1">
    <location>
        <begin position="1"/>
        <end position="26"/>
    </location>
</feature>
<proteinExistence type="predicted"/>
<organism evidence="2 3">
    <name type="scientific">Stenotrophomonas maltophilia</name>
    <name type="common">Pseudomonas maltophilia</name>
    <name type="synonym">Xanthomonas maltophilia</name>
    <dbReference type="NCBI Taxonomy" id="40324"/>
    <lineage>
        <taxon>Bacteria</taxon>
        <taxon>Pseudomonadati</taxon>
        <taxon>Pseudomonadota</taxon>
        <taxon>Gammaproteobacteria</taxon>
        <taxon>Lysobacterales</taxon>
        <taxon>Lysobacteraceae</taxon>
        <taxon>Stenotrophomonas</taxon>
        <taxon>Stenotrophomonas maltophilia group</taxon>
    </lineage>
</organism>
<reference evidence="2 3" key="1">
    <citation type="journal article" date="2017" name="Front. Microbiol.">
        <title>Double-Face Meets the Bacterial World: The Opportunistic Pathogen Stenotrophomonas maltophilia.</title>
        <authorList>
            <person name="Lira F."/>
            <person name="Berg G."/>
            <person name="Martinez J.L."/>
        </authorList>
    </citation>
    <scope>NUCLEOTIDE SEQUENCE [LARGE SCALE GENOMIC DNA]</scope>
    <source>
        <strain evidence="2 3">EA1</strain>
    </source>
</reference>
<evidence type="ECO:0000313" key="3">
    <source>
        <dbReference type="Proteomes" id="UP000230167"/>
    </source>
</evidence>